<dbReference type="InterPro" id="IPR003593">
    <property type="entry name" value="AAA+_ATPase"/>
</dbReference>
<dbReference type="GO" id="GO:0005524">
    <property type="term" value="F:ATP binding"/>
    <property type="evidence" value="ECO:0007669"/>
    <property type="project" value="UniProtKB-KW"/>
</dbReference>
<sequence>MNLIETKGLAKQFNETAAVKDLNLSVREGACTALLGPNGAGKTTALNMLTGLMKPTDGTIHFHANYPGDRREYLGYLPQHPKFFGWMSGLEYVTFAAQLAGLEKEEAVARAKEMLDLVGLTDNRAKKTAGYSGGMKQRLGIAQALVHSPKMIMLDEPVSALDPIGRREILELMKELKKRTSILFSTHVLHDAEEVSDDIYIMKKGEVVAEGSLVSLQEKYRQPAIVIETERNLADWAQLIEDKAWLRHMNTEETKATLTVENIENARTELLNDSSLQQLNIVKFEVMKTSLEDLFMQVMN</sequence>
<feature type="domain" description="ABC transporter" evidence="5">
    <location>
        <begin position="4"/>
        <end position="229"/>
    </location>
</feature>
<dbReference type="PROSITE" id="PS50893">
    <property type="entry name" value="ABC_TRANSPORTER_2"/>
    <property type="match status" value="1"/>
</dbReference>
<dbReference type="InterPro" id="IPR025302">
    <property type="entry name" value="DrrA1/2-like_C"/>
</dbReference>
<accession>A0A1H9VK95</accession>
<evidence type="ECO:0000256" key="2">
    <source>
        <dbReference type="ARBA" id="ARBA00022448"/>
    </source>
</evidence>
<evidence type="ECO:0000256" key="4">
    <source>
        <dbReference type="ARBA" id="ARBA00022840"/>
    </source>
</evidence>
<dbReference type="SMART" id="SM00382">
    <property type="entry name" value="AAA"/>
    <property type="match status" value="1"/>
</dbReference>
<keyword evidence="7" id="KW-1185">Reference proteome</keyword>
<dbReference type="PROSITE" id="PS00211">
    <property type="entry name" value="ABC_TRANSPORTER_1"/>
    <property type="match status" value="1"/>
</dbReference>
<dbReference type="InterPro" id="IPR027417">
    <property type="entry name" value="P-loop_NTPase"/>
</dbReference>
<evidence type="ECO:0000256" key="1">
    <source>
        <dbReference type="ARBA" id="ARBA00005417"/>
    </source>
</evidence>
<keyword evidence="3" id="KW-0547">Nucleotide-binding</keyword>
<dbReference type="OrthoDB" id="9804819at2"/>
<organism evidence="6 7">
    <name type="scientific">Salisediminibacterium halotolerans</name>
    <dbReference type="NCBI Taxonomy" id="517425"/>
    <lineage>
        <taxon>Bacteria</taxon>
        <taxon>Bacillati</taxon>
        <taxon>Bacillota</taxon>
        <taxon>Bacilli</taxon>
        <taxon>Bacillales</taxon>
        <taxon>Bacillaceae</taxon>
        <taxon>Salisediminibacterium</taxon>
    </lineage>
</organism>
<dbReference type="Pfam" id="PF00005">
    <property type="entry name" value="ABC_tran"/>
    <property type="match status" value="1"/>
</dbReference>
<protein>
    <submittedName>
        <fullName evidence="6">ABC-2 type transport system ATP-binding protein</fullName>
    </submittedName>
</protein>
<dbReference type="Proteomes" id="UP000199318">
    <property type="component" value="Unassembled WGS sequence"/>
</dbReference>
<reference evidence="7" key="1">
    <citation type="submission" date="2016-10" db="EMBL/GenBank/DDBJ databases">
        <authorList>
            <person name="de Groot N.N."/>
        </authorList>
    </citation>
    <scope>NUCLEOTIDE SEQUENCE [LARGE SCALE GENOMIC DNA]</scope>
    <source>
        <strain evidence="7">10nlg</strain>
    </source>
</reference>
<dbReference type="STRING" id="1464123.SAMN05444126_12131"/>
<keyword evidence="2" id="KW-0813">Transport</keyword>
<evidence type="ECO:0000259" key="5">
    <source>
        <dbReference type="PROSITE" id="PS50893"/>
    </source>
</evidence>
<dbReference type="Gene3D" id="3.40.50.300">
    <property type="entry name" value="P-loop containing nucleotide triphosphate hydrolases"/>
    <property type="match status" value="1"/>
</dbReference>
<proteinExistence type="inferred from homology"/>
<comment type="similarity">
    <text evidence="1">Belongs to the ABC transporter superfamily.</text>
</comment>
<dbReference type="RefSeq" id="WP_093073860.1">
    <property type="nucleotide sequence ID" value="NZ_FOGV01000021.1"/>
</dbReference>
<dbReference type="EMBL" id="FOGV01000021">
    <property type="protein sequence ID" value="SES22004.1"/>
    <property type="molecule type" value="Genomic_DNA"/>
</dbReference>
<evidence type="ECO:0000313" key="7">
    <source>
        <dbReference type="Proteomes" id="UP000199318"/>
    </source>
</evidence>
<dbReference type="Pfam" id="PF13732">
    <property type="entry name" value="DrrA1-3_C"/>
    <property type="match status" value="1"/>
</dbReference>
<dbReference type="AlphaFoldDB" id="A0A1H9VK95"/>
<evidence type="ECO:0000256" key="3">
    <source>
        <dbReference type="ARBA" id="ARBA00022741"/>
    </source>
</evidence>
<dbReference type="InterPro" id="IPR017871">
    <property type="entry name" value="ABC_transporter-like_CS"/>
</dbReference>
<gene>
    <name evidence="6" type="ORF">SAMN05444126_12131</name>
</gene>
<dbReference type="PANTHER" id="PTHR43335:SF11">
    <property type="entry name" value="ABC TRANSPORTER RELATED"/>
    <property type="match status" value="1"/>
</dbReference>
<dbReference type="CDD" id="cd03230">
    <property type="entry name" value="ABC_DR_subfamily_A"/>
    <property type="match status" value="1"/>
</dbReference>
<name>A0A1H9VK95_9BACI</name>
<comment type="caution">
    <text evidence="6">The sequence shown here is derived from an EMBL/GenBank/DDBJ whole genome shotgun (WGS) entry which is preliminary data.</text>
</comment>
<dbReference type="GO" id="GO:0016887">
    <property type="term" value="F:ATP hydrolysis activity"/>
    <property type="evidence" value="ECO:0007669"/>
    <property type="project" value="InterPro"/>
</dbReference>
<dbReference type="SUPFAM" id="SSF52540">
    <property type="entry name" value="P-loop containing nucleoside triphosphate hydrolases"/>
    <property type="match status" value="1"/>
</dbReference>
<dbReference type="InterPro" id="IPR003439">
    <property type="entry name" value="ABC_transporter-like_ATP-bd"/>
</dbReference>
<keyword evidence="4 6" id="KW-0067">ATP-binding</keyword>
<dbReference type="PANTHER" id="PTHR43335">
    <property type="entry name" value="ABC TRANSPORTER, ATP-BINDING PROTEIN"/>
    <property type="match status" value="1"/>
</dbReference>
<evidence type="ECO:0000313" key="6">
    <source>
        <dbReference type="EMBL" id="SES22004.1"/>
    </source>
</evidence>